<keyword evidence="1" id="KW-0596">Phosphopantetheine</keyword>
<name>A0A5N5W098_STRMB</name>
<dbReference type="GO" id="GO:0044550">
    <property type="term" value="P:secondary metabolite biosynthetic process"/>
    <property type="evidence" value="ECO:0007669"/>
    <property type="project" value="TreeGrafter"/>
</dbReference>
<feature type="domain" description="Carrier" evidence="3">
    <location>
        <begin position="9"/>
        <end position="84"/>
    </location>
</feature>
<dbReference type="GO" id="GO:0017000">
    <property type="term" value="P:antibiotic biosynthetic process"/>
    <property type="evidence" value="ECO:0007669"/>
    <property type="project" value="UniProtKB-ARBA"/>
</dbReference>
<dbReference type="GO" id="GO:0005829">
    <property type="term" value="C:cytosol"/>
    <property type="evidence" value="ECO:0007669"/>
    <property type="project" value="TreeGrafter"/>
</dbReference>
<evidence type="ECO:0000256" key="1">
    <source>
        <dbReference type="ARBA" id="ARBA00022450"/>
    </source>
</evidence>
<protein>
    <recommendedName>
        <fullName evidence="3">Carrier domain-containing protein</fullName>
    </recommendedName>
</protein>
<dbReference type="RefSeq" id="WP_004947028.1">
    <property type="nucleotide sequence ID" value="NZ_JBFADJ010000019.1"/>
</dbReference>
<evidence type="ECO:0000313" key="5">
    <source>
        <dbReference type="Proteomes" id="UP000327000"/>
    </source>
</evidence>
<dbReference type="PANTHER" id="PTHR45527:SF1">
    <property type="entry name" value="FATTY ACID SYNTHASE"/>
    <property type="match status" value="1"/>
</dbReference>
<accession>A0A5N5W098</accession>
<organism evidence="4 5">
    <name type="scientific">Streptomyces mobaraensis</name>
    <name type="common">Streptoverticillium mobaraense</name>
    <dbReference type="NCBI Taxonomy" id="35621"/>
    <lineage>
        <taxon>Bacteria</taxon>
        <taxon>Bacillati</taxon>
        <taxon>Actinomycetota</taxon>
        <taxon>Actinomycetes</taxon>
        <taxon>Kitasatosporales</taxon>
        <taxon>Streptomycetaceae</taxon>
        <taxon>Streptomyces</taxon>
    </lineage>
</organism>
<dbReference type="EMBL" id="VOKX01000122">
    <property type="protein sequence ID" value="KAB7833926.1"/>
    <property type="molecule type" value="Genomic_DNA"/>
</dbReference>
<dbReference type="Gene3D" id="1.10.1200.10">
    <property type="entry name" value="ACP-like"/>
    <property type="match status" value="1"/>
</dbReference>
<comment type="caution">
    <text evidence="4">The sequence shown here is derived from an EMBL/GenBank/DDBJ whole genome shotgun (WGS) entry which is preliminary data.</text>
</comment>
<dbReference type="OrthoDB" id="2085352at2"/>
<dbReference type="PROSITE" id="PS00012">
    <property type="entry name" value="PHOSPHOPANTETHEINE"/>
    <property type="match status" value="1"/>
</dbReference>
<dbReference type="InterPro" id="IPR020806">
    <property type="entry name" value="PKS_PP-bd"/>
</dbReference>
<dbReference type="SMART" id="SM00823">
    <property type="entry name" value="PKS_PP"/>
    <property type="match status" value="1"/>
</dbReference>
<dbReference type="GO" id="GO:0031177">
    <property type="term" value="F:phosphopantetheine binding"/>
    <property type="evidence" value="ECO:0007669"/>
    <property type="project" value="InterPro"/>
</dbReference>
<dbReference type="InterPro" id="IPR009081">
    <property type="entry name" value="PP-bd_ACP"/>
</dbReference>
<dbReference type="InterPro" id="IPR036736">
    <property type="entry name" value="ACP-like_sf"/>
</dbReference>
<dbReference type="SUPFAM" id="SSF47336">
    <property type="entry name" value="ACP-like"/>
    <property type="match status" value="1"/>
</dbReference>
<gene>
    <name evidence="4" type="ORF">FRZ00_31670</name>
</gene>
<evidence type="ECO:0000259" key="3">
    <source>
        <dbReference type="PROSITE" id="PS50075"/>
    </source>
</evidence>
<evidence type="ECO:0000256" key="2">
    <source>
        <dbReference type="ARBA" id="ARBA00022553"/>
    </source>
</evidence>
<dbReference type="Pfam" id="PF00550">
    <property type="entry name" value="PP-binding"/>
    <property type="match status" value="1"/>
</dbReference>
<reference evidence="4 5" key="1">
    <citation type="journal article" date="2019" name="Microb. Cell Fact.">
        <title>Exploring novel herbicidin analogues by transcriptional regulator overexpression and MS/MS molecular networking.</title>
        <authorList>
            <person name="Shi Y."/>
            <person name="Gu R."/>
            <person name="Li Y."/>
            <person name="Wang X."/>
            <person name="Ren W."/>
            <person name="Li X."/>
            <person name="Wang L."/>
            <person name="Xie Y."/>
            <person name="Hong B."/>
        </authorList>
    </citation>
    <scope>NUCLEOTIDE SEQUENCE [LARGE SCALE GENOMIC DNA]</scope>
    <source>
        <strain evidence="4 5">US-43</strain>
    </source>
</reference>
<dbReference type="PANTHER" id="PTHR45527">
    <property type="entry name" value="NONRIBOSOMAL PEPTIDE SYNTHETASE"/>
    <property type="match status" value="1"/>
</dbReference>
<dbReference type="FunFam" id="1.10.1200.10:FF:000113">
    <property type="entry name" value="Peptide synthetase NRPS type II-PCP"/>
    <property type="match status" value="1"/>
</dbReference>
<keyword evidence="5" id="KW-1185">Reference proteome</keyword>
<proteinExistence type="predicted"/>
<dbReference type="GO" id="GO:0043041">
    <property type="term" value="P:amino acid activation for nonribosomal peptide biosynthetic process"/>
    <property type="evidence" value="ECO:0007669"/>
    <property type="project" value="TreeGrafter"/>
</dbReference>
<dbReference type="PROSITE" id="PS50075">
    <property type="entry name" value="CARRIER"/>
    <property type="match status" value="1"/>
</dbReference>
<sequence>MSAPRGERTRRRALERDIAAIWAETLGRDSVGPHEDFAALGGNSIHAIKITNRVEELVDAELSIRVLLETRTVAGMTDHVHATLTGERDR</sequence>
<dbReference type="Proteomes" id="UP000327000">
    <property type="component" value="Unassembled WGS sequence"/>
</dbReference>
<keyword evidence="2" id="KW-0597">Phosphoprotein</keyword>
<dbReference type="AlphaFoldDB" id="A0A5N5W098"/>
<dbReference type="InterPro" id="IPR006162">
    <property type="entry name" value="Ppantetheine_attach_site"/>
</dbReference>
<dbReference type="SMR" id="A0A5N5W098"/>
<evidence type="ECO:0000313" key="4">
    <source>
        <dbReference type="EMBL" id="KAB7833926.1"/>
    </source>
</evidence>